<protein>
    <submittedName>
        <fullName evidence="2">Uncharacterized protein</fullName>
    </submittedName>
</protein>
<dbReference type="Proteomes" id="UP000193467">
    <property type="component" value="Unassembled WGS sequence"/>
</dbReference>
<dbReference type="EMBL" id="MCGR01000066">
    <property type="protein sequence ID" value="ORY64639.1"/>
    <property type="molecule type" value="Genomic_DNA"/>
</dbReference>
<evidence type="ECO:0000256" key="1">
    <source>
        <dbReference type="SAM" id="MobiDB-lite"/>
    </source>
</evidence>
<feature type="region of interest" description="Disordered" evidence="1">
    <location>
        <begin position="135"/>
        <end position="155"/>
    </location>
</feature>
<accession>A0A1Y2DZJ0</accession>
<organism evidence="2 3">
    <name type="scientific">Leucosporidium creatinivorum</name>
    <dbReference type="NCBI Taxonomy" id="106004"/>
    <lineage>
        <taxon>Eukaryota</taxon>
        <taxon>Fungi</taxon>
        <taxon>Dikarya</taxon>
        <taxon>Basidiomycota</taxon>
        <taxon>Pucciniomycotina</taxon>
        <taxon>Microbotryomycetes</taxon>
        <taxon>Leucosporidiales</taxon>
        <taxon>Leucosporidium</taxon>
    </lineage>
</organism>
<gene>
    <name evidence="2" type="ORF">BCR35DRAFT_355004</name>
</gene>
<dbReference type="InParanoid" id="A0A1Y2DZJ0"/>
<dbReference type="AlphaFoldDB" id="A0A1Y2DZJ0"/>
<evidence type="ECO:0000313" key="2">
    <source>
        <dbReference type="EMBL" id="ORY64639.1"/>
    </source>
</evidence>
<feature type="compositionally biased region" description="Low complexity" evidence="1">
    <location>
        <begin position="146"/>
        <end position="155"/>
    </location>
</feature>
<comment type="caution">
    <text evidence="2">The sequence shown here is derived from an EMBL/GenBank/DDBJ whole genome shotgun (WGS) entry which is preliminary data.</text>
</comment>
<proteinExistence type="predicted"/>
<reference evidence="2 3" key="1">
    <citation type="submission" date="2016-07" db="EMBL/GenBank/DDBJ databases">
        <title>Pervasive Adenine N6-methylation of Active Genes in Fungi.</title>
        <authorList>
            <consortium name="DOE Joint Genome Institute"/>
            <person name="Mondo S.J."/>
            <person name="Dannebaum R.O."/>
            <person name="Kuo R.C."/>
            <person name="Labutti K."/>
            <person name="Haridas S."/>
            <person name="Kuo A."/>
            <person name="Salamov A."/>
            <person name="Ahrendt S.R."/>
            <person name="Lipzen A."/>
            <person name="Sullivan W."/>
            <person name="Andreopoulos W.B."/>
            <person name="Clum A."/>
            <person name="Lindquist E."/>
            <person name="Daum C."/>
            <person name="Ramamoorthy G.K."/>
            <person name="Gryganskyi A."/>
            <person name="Culley D."/>
            <person name="Magnuson J.K."/>
            <person name="James T.Y."/>
            <person name="O'Malley M.A."/>
            <person name="Stajich J.E."/>
            <person name="Spatafora J.W."/>
            <person name="Visel A."/>
            <person name="Grigoriev I.V."/>
        </authorList>
    </citation>
    <scope>NUCLEOTIDE SEQUENCE [LARGE SCALE GENOMIC DNA]</scope>
    <source>
        <strain evidence="2 3">62-1032</strain>
    </source>
</reference>
<name>A0A1Y2DZJ0_9BASI</name>
<evidence type="ECO:0000313" key="3">
    <source>
        <dbReference type="Proteomes" id="UP000193467"/>
    </source>
</evidence>
<keyword evidence="3" id="KW-1185">Reference proteome</keyword>
<sequence>MASFFTKSLCSLFRGARTSIPTIASYSAVPLSRWASFDAARAFHSTKHASVFDPLDLAENGFSPCISLLALTRAEQQQTKQAAPLAKSLALSNQEQHEQEVKISAEMKQEEQTATLEGIDYSNSEDAYSERLFSDDDHSFLGTPDSPSSASSYSSASYHLDSAESRTSTPLNIAELDNAELSSPILQPCYPAALLARQSNSPLMDVDLNEIPTSPSPAFSASLSLDDSTSSVRLISTSPSYPLISSPAPLSHCDGSNTLLSGCSTTPEERWSLTEVERAERGQASKIYEEEHLVGASRFYAPHLEVPRAKRVGGWGMPEWCQWSEEQIEAWAREEGI</sequence>